<evidence type="ECO:0000259" key="2">
    <source>
        <dbReference type="Pfam" id="PF01266"/>
    </source>
</evidence>
<dbReference type="PANTHER" id="PTHR13847">
    <property type="entry name" value="SARCOSINE DEHYDROGENASE-RELATED"/>
    <property type="match status" value="1"/>
</dbReference>
<organism evidence="3 4">
    <name type="scientific">Zasmidium cellare ATCC 36951</name>
    <dbReference type="NCBI Taxonomy" id="1080233"/>
    <lineage>
        <taxon>Eukaryota</taxon>
        <taxon>Fungi</taxon>
        <taxon>Dikarya</taxon>
        <taxon>Ascomycota</taxon>
        <taxon>Pezizomycotina</taxon>
        <taxon>Dothideomycetes</taxon>
        <taxon>Dothideomycetidae</taxon>
        <taxon>Mycosphaerellales</taxon>
        <taxon>Mycosphaerellaceae</taxon>
        <taxon>Zasmidium</taxon>
    </lineage>
</organism>
<dbReference type="Gene3D" id="3.50.50.60">
    <property type="entry name" value="FAD/NAD(P)-binding domain"/>
    <property type="match status" value="1"/>
</dbReference>
<evidence type="ECO:0000313" key="4">
    <source>
        <dbReference type="Proteomes" id="UP000799537"/>
    </source>
</evidence>
<dbReference type="PANTHER" id="PTHR13847:SF260">
    <property type="entry name" value="FAD DEPENDENT OXIDOREDUCTASE DOMAIN-CONTAINING PROTEIN"/>
    <property type="match status" value="1"/>
</dbReference>
<dbReference type="EMBL" id="ML993604">
    <property type="protein sequence ID" value="KAF2164322.1"/>
    <property type="molecule type" value="Genomic_DNA"/>
</dbReference>
<name>A0A6A6CEG9_ZASCE</name>
<accession>A0A6A6CEG9</accession>
<dbReference type="Proteomes" id="UP000799537">
    <property type="component" value="Unassembled WGS sequence"/>
</dbReference>
<dbReference type="InterPro" id="IPR036188">
    <property type="entry name" value="FAD/NAD-bd_sf"/>
</dbReference>
<sequence>MAPHATSEEAPKTLPERPQAAQANTSRGLRSLPTSNPCLSYWHRTTRAWPYLDHNSSEPVPSSTKYCIIGSGLAGSLTAWSLVESGIPPKEILILEAREAVSGASGRNAGHVRPDAFRGFAAYERIHGTEQAKKIVENEKVVFERVDAFVKENNVPCDFNSTTTFDVCLTEEFAQYEKESMEKYRAAGGDVAHVKVWEGEEARKKTQVKDALLAYEWPAGSSHPAKLAQWILTKLVEDGVGLWTHCPATEVVKSDAGPGAAVTWDVKTPRGTVSAEKVVHCTNAYASYLLPELASFVTPNRAQAHSFIPTRSLSGSNAMKSTMSLRYSLRHFFSFIQRLGDGTVVFGTSRENPEWSQATKDSLVSFDDTSYNEEAANSAATAFRKLFPEDNVKTLRHGEGADHYWTGVIGMTPDSVPMVGPIDGKEGQYICAGFNGHGMARIWACSPGLVKVMLGEDWASTGLPECFQYSQARLERAAKQEVKSVW</sequence>
<evidence type="ECO:0000313" key="3">
    <source>
        <dbReference type="EMBL" id="KAF2164322.1"/>
    </source>
</evidence>
<gene>
    <name evidence="3" type="ORF">M409DRAFT_25201</name>
</gene>
<feature type="region of interest" description="Disordered" evidence="1">
    <location>
        <begin position="1"/>
        <end position="32"/>
    </location>
</feature>
<feature type="domain" description="FAD dependent oxidoreductase" evidence="2">
    <location>
        <begin position="66"/>
        <end position="445"/>
    </location>
</feature>
<evidence type="ECO:0000256" key="1">
    <source>
        <dbReference type="SAM" id="MobiDB-lite"/>
    </source>
</evidence>
<dbReference type="Gene3D" id="3.30.9.10">
    <property type="entry name" value="D-Amino Acid Oxidase, subunit A, domain 2"/>
    <property type="match status" value="1"/>
</dbReference>
<dbReference type="SUPFAM" id="SSF51905">
    <property type="entry name" value="FAD/NAD(P)-binding domain"/>
    <property type="match status" value="1"/>
</dbReference>
<proteinExistence type="predicted"/>
<feature type="compositionally biased region" description="Basic and acidic residues" evidence="1">
    <location>
        <begin position="1"/>
        <end position="15"/>
    </location>
</feature>
<keyword evidence="4" id="KW-1185">Reference proteome</keyword>
<dbReference type="OrthoDB" id="429143at2759"/>
<protein>
    <recommendedName>
        <fullName evidence="2">FAD dependent oxidoreductase domain-containing protein</fullName>
    </recommendedName>
</protein>
<dbReference type="GO" id="GO:0005737">
    <property type="term" value="C:cytoplasm"/>
    <property type="evidence" value="ECO:0007669"/>
    <property type="project" value="TreeGrafter"/>
</dbReference>
<reference evidence="3" key="1">
    <citation type="journal article" date="2020" name="Stud. Mycol.">
        <title>101 Dothideomycetes genomes: a test case for predicting lifestyles and emergence of pathogens.</title>
        <authorList>
            <person name="Haridas S."/>
            <person name="Albert R."/>
            <person name="Binder M."/>
            <person name="Bloem J."/>
            <person name="Labutti K."/>
            <person name="Salamov A."/>
            <person name="Andreopoulos B."/>
            <person name="Baker S."/>
            <person name="Barry K."/>
            <person name="Bills G."/>
            <person name="Bluhm B."/>
            <person name="Cannon C."/>
            <person name="Castanera R."/>
            <person name="Culley D."/>
            <person name="Daum C."/>
            <person name="Ezra D."/>
            <person name="Gonzalez J."/>
            <person name="Henrissat B."/>
            <person name="Kuo A."/>
            <person name="Liang C."/>
            <person name="Lipzen A."/>
            <person name="Lutzoni F."/>
            <person name="Magnuson J."/>
            <person name="Mondo S."/>
            <person name="Nolan M."/>
            <person name="Ohm R."/>
            <person name="Pangilinan J."/>
            <person name="Park H.-J."/>
            <person name="Ramirez L."/>
            <person name="Alfaro M."/>
            <person name="Sun H."/>
            <person name="Tritt A."/>
            <person name="Yoshinaga Y."/>
            <person name="Zwiers L.-H."/>
            <person name="Turgeon B."/>
            <person name="Goodwin S."/>
            <person name="Spatafora J."/>
            <person name="Crous P."/>
            <person name="Grigoriev I."/>
        </authorList>
    </citation>
    <scope>NUCLEOTIDE SEQUENCE</scope>
    <source>
        <strain evidence="3">ATCC 36951</strain>
    </source>
</reference>
<dbReference type="Pfam" id="PF01266">
    <property type="entry name" value="DAO"/>
    <property type="match status" value="1"/>
</dbReference>
<dbReference type="RefSeq" id="XP_033665211.1">
    <property type="nucleotide sequence ID" value="XM_033807584.1"/>
</dbReference>
<dbReference type="InterPro" id="IPR006076">
    <property type="entry name" value="FAD-dep_OxRdtase"/>
</dbReference>
<dbReference type="GeneID" id="54560856"/>
<dbReference type="AlphaFoldDB" id="A0A6A6CEG9"/>
<feature type="compositionally biased region" description="Polar residues" evidence="1">
    <location>
        <begin position="21"/>
        <end position="32"/>
    </location>
</feature>